<feature type="transmembrane region" description="Helical" evidence="1">
    <location>
        <begin position="146"/>
        <end position="163"/>
    </location>
</feature>
<proteinExistence type="predicted"/>
<feature type="non-terminal residue" evidence="2">
    <location>
        <position position="181"/>
    </location>
</feature>
<keyword evidence="1" id="KW-0472">Membrane</keyword>
<comment type="caution">
    <text evidence="2">The sequence shown here is derived from an EMBL/GenBank/DDBJ whole genome shotgun (WGS) entry which is preliminary data.</text>
</comment>
<feature type="transmembrane region" description="Helical" evidence="1">
    <location>
        <begin position="16"/>
        <end position="35"/>
    </location>
</feature>
<keyword evidence="1" id="KW-0812">Transmembrane</keyword>
<keyword evidence="1" id="KW-1133">Transmembrane helix</keyword>
<evidence type="ECO:0000256" key="1">
    <source>
        <dbReference type="SAM" id="Phobius"/>
    </source>
</evidence>
<reference evidence="2" key="1">
    <citation type="journal article" date="2013" name="Environ. Microbiol.">
        <title>Microbiota from the distal guts of lean and obese adolescents exhibit partial functional redundancy besides clear differences in community structure.</title>
        <authorList>
            <person name="Ferrer M."/>
            <person name="Ruiz A."/>
            <person name="Lanza F."/>
            <person name="Haange S.B."/>
            <person name="Oberbach A."/>
            <person name="Till H."/>
            <person name="Bargiela R."/>
            <person name="Campoy C."/>
            <person name="Segura M.T."/>
            <person name="Richter M."/>
            <person name="von Bergen M."/>
            <person name="Seifert J."/>
            <person name="Suarez A."/>
        </authorList>
    </citation>
    <scope>NUCLEOTIDE SEQUENCE</scope>
</reference>
<feature type="transmembrane region" description="Helical" evidence="1">
    <location>
        <begin position="56"/>
        <end position="76"/>
    </location>
</feature>
<dbReference type="AlphaFoldDB" id="K1RXZ4"/>
<evidence type="ECO:0000313" key="2">
    <source>
        <dbReference type="EMBL" id="EKC50173.1"/>
    </source>
</evidence>
<dbReference type="EMBL" id="AJWY01012355">
    <property type="protein sequence ID" value="EKC50173.1"/>
    <property type="molecule type" value="Genomic_DNA"/>
</dbReference>
<accession>K1RXZ4</accession>
<protein>
    <submittedName>
        <fullName evidence="2">Uncharacterized protein</fullName>
    </submittedName>
</protein>
<gene>
    <name evidence="2" type="ORF">LEA_18028</name>
</gene>
<feature type="transmembrane region" description="Helical" evidence="1">
    <location>
        <begin position="115"/>
        <end position="139"/>
    </location>
</feature>
<name>K1RXZ4_9ZZZZ</name>
<sequence length="181" mass="19886">MLGNNKAVEAATSYEVSSYILLIIVLLVNILMFSVEREKGLYVLVRSTAKGRLSTIACKLLVVLSVTAVVSLLFYASNIMMAGTVYGFGDLSRPVQSSELFLNCALNVTMLEYLILWVLGKTLLLCSLSMLTAFLFVVIKSSAKTYLILAAALIFEFSCFIFIDGSSVLASLKFINIFYLI</sequence>
<organism evidence="2">
    <name type="scientific">human gut metagenome</name>
    <dbReference type="NCBI Taxonomy" id="408170"/>
    <lineage>
        <taxon>unclassified sequences</taxon>
        <taxon>metagenomes</taxon>
        <taxon>organismal metagenomes</taxon>
    </lineage>
</organism>